<organism evidence="1 2">
    <name type="scientific">Candidatus Brennerbacteria bacterium RIFOXYD1_FULL_41_16</name>
    <dbReference type="NCBI Taxonomy" id="1797529"/>
    <lineage>
        <taxon>Bacteria</taxon>
        <taxon>Candidatus Brenneribacteriota</taxon>
    </lineage>
</organism>
<comment type="caution">
    <text evidence="1">The sequence shown here is derived from an EMBL/GenBank/DDBJ whole genome shotgun (WGS) entry which is preliminary data.</text>
</comment>
<protein>
    <submittedName>
        <fullName evidence="1">Uncharacterized protein</fullName>
    </submittedName>
</protein>
<accession>A0A1G1XLQ5</accession>
<dbReference type="AlphaFoldDB" id="A0A1G1XLQ5"/>
<gene>
    <name evidence="1" type="ORF">A2570_01775</name>
</gene>
<proteinExistence type="predicted"/>
<dbReference type="Proteomes" id="UP000178570">
    <property type="component" value="Unassembled WGS sequence"/>
</dbReference>
<sequence length="123" mass="14449">MTLDFQINQDYLVAHTLVSTDGGHFSSEEHKQDIVAFQDYAWEVSGDLYNSIPERTNVEMLLKLGSFSEYAKRVGQLDDYFAKLKQSKKFKIIFEQAEKYRQFCESEWNKNYEKISKIISDLT</sequence>
<dbReference type="EMBL" id="MHHY01000002">
    <property type="protein sequence ID" value="OGY41013.1"/>
    <property type="molecule type" value="Genomic_DNA"/>
</dbReference>
<evidence type="ECO:0000313" key="2">
    <source>
        <dbReference type="Proteomes" id="UP000178570"/>
    </source>
</evidence>
<name>A0A1G1XLQ5_9BACT</name>
<evidence type="ECO:0000313" key="1">
    <source>
        <dbReference type="EMBL" id="OGY41013.1"/>
    </source>
</evidence>
<reference evidence="1 2" key="1">
    <citation type="journal article" date="2016" name="Nat. Commun.">
        <title>Thousands of microbial genomes shed light on interconnected biogeochemical processes in an aquifer system.</title>
        <authorList>
            <person name="Anantharaman K."/>
            <person name="Brown C.T."/>
            <person name="Hug L.A."/>
            <person name="Sharon I."/>
            <person name="Castelle C.J."/>
            <person name="Probst A.J."/>
            <person name="Thomas B.C."/>
            <person name="Singh A."/>
            <person name="Wilkins M.J."/>
            <person name="Karaoz U."/>
            <person name="Brodie E.L."/>
            <person name="Williams K.H."/>
            <person name="Hubbard S.S."/>
            <person name="Banfield J.F."/>
        </authorList>
    </citation>
    <scope>NUCLEOTIDE SEQUENCE [LARGE SCALE GENOMIC DNA]</scope>
</reference>
<dbReference type="STRING" id="1797529.A2570_01775"/>